<comment type="caution">
    <text evidence="2">The sequence shown here is derived from an EMBL/GenBank/DDBJ whole genome shotgun (WGS) entry which is preliminary data.</text>
</comment>
<accession>A0A4C1URZ0</accession>
<organism evidence="2 3">
    <name type="scientific">Eumeta variegata</name>
    <name type="common">Bagworm moth</name>
    <name type="synonym">Eumeta japonica</name>
    <dbReference type="NCBI Taxonomy" id="151549"/>
    <lineage>
        <taxon>Eukaryota</taxon>
        <taxon>Metazoa</taxon>
        <taxon>Ecdysozoa</taxon>
        <taxon>Arthropoda</taxon>
        <taxon>Hexapoda</taxon>
        <taxon>Insecta</taxon>
        <taxon>Pterygota</taxon>
        <taxon>Neoptera</taxon>
        <taxon>Endopterygota</taxon>
        <taxon>Lepidoptera</taxon>
        <taxon>Glossata</taxon>
        <taxon>Ditrysia</taxon>
        <taxon>Tineoidea</taxon>
        <taxon>Psychidae</taxon>
        <taxon>Oiketicinae</taxon>
        <taxon>Eumeta</taxon>
    </lineage>
</organism>
<dbReference type="Proteomes" id="UP000299102">
    <property type="component" value="Unassembled WGS sequence"/>
</dbReference>
<evidence type="ECO:0000313" key="3">
    <source>
        <dbReference type="Proteomes" id="UP000299102"/>
    </source>
</evidence>
<feature type="region of interest" description="Disordered" evidence="1">
    <location>
        <begin position="1"/>
        <end position="57"/>
    </location>
</feature>
<dbReference type="AlphaFoldDB" id="A0A4C1URZ0"/>
<gene>
    <name evidence="2" type="ORF">EVAR_85793_1</name>
</gene>
<name>A0A4C1URZ0_EUMVA</name>
<keyword evidence="3" id="KW-1185">Reference proteome</keyword>
<evidence type="ECO:0000256" key="1">
    <source>
        <dbReference type="SAM" id="MobiDB-lite"/>
    </source>
</evidence>
<sequence length="109" mass="12275">MTDAQTQQGGHARDVKQSLVSEIKQKTRAGAVPLDDRGSNAWTPEARRRKGEFPRKLTSSGLSRRVHFLMQTRQGLKESAPSYTMVKNGLTYFNKDERAVKMILAQDVL</sequence>
<evidence type="ECO:0000313" key="2">
    <source>
        <dbReference type="EMBL" id="GBP28594.1"/>
    </source>
</evidence>
<proteinExistence type="predicted"/>
<reference evidence="2 3" key="1">
    <citation type="journal article" date="2019" name="Commun. Biol.">
        <title>The bagworm genome reveals a unique fibroin gene that provides high tensile strength.</title>
        <authorList>
            <person name="Kono N."/>
            <person name="Nakamura H."/>
            <person name="Ohtoshi R."/>
            <person name="Tomita M."/>
            <person name="Numata K."/>
            <person name="Arakawa K."/>
        </authorList>
    </citation>
    <scope>NUCLEOTIDE SEQUENCE [LARGE SCALE GENOMIC DNA]</scope>
</reference>
<dbReference type="EMBL" id="BGZK01000209">
    <property type="protein sequence ID" value="GBP28594.1"/>
    <property type="molecule type" value="Genomic_DNA"/>
</dbReference>
<protein>
    <submittedName>
        <fullName evidence="2">Uncharacterized protein</fullName>
    </submittedName>
</protein>